<evidence type="ECO:0000256" key="1">
    <source>
        <dbReference type="ARBA" id="ARBA00004906"/>
    </source>
</evidence>
<dbReference type="Pfam" id="PF07707">
    <property type="entry name" value="BACK"/>
    <property type="match status" value="1"/>
</dbReference>
<dbReference type="SMART" id="SM00612">
    <property type="entry name" value="Kelch"/>
    <property type="match status" value="6"/>
</dbReference>
<evidence type="ECO:0000256" key="4">
    <source>
        <dbReference type="ARBA" id="ARBA00022786"/>
    </source>
</evidence>
<evidence type="ECO:0000313" key="6">
    <source>
        <dbReference type="Proteomes" id="UP000515163"/>
    </source>
</evidence>
<dbReference type="InterPro" id="IPR011333">
    <property type="entry name" value="SKP1/BTB/POZ_sf"/>
</dbReference>
<name>A0A6P8IN18_ACTTE</name>
<proteinExistence type="predicted"/>
<gene>
    <name evidence="7" type="primary">LOC116302571</name>
</gene>
<dbReference type="GeneID" id="116302571"/>
<dbReference type="InterPro" id="IPR015915">
    <property type="entry name" value="Kelch-typ_b-propeller"/>
</dbReference>
<dbReference type="Gene3D" id="1.25.40.420">
    <property type="match status" value="1"/>
</dbReference>
<dbReference type="InterPro" id="IPR006652">
    <property type="entry name" value="Kelch_1"/>
</dbReference>
<dbReference type="RefSeq" id="XP_031567763.1">
    <property type="nucleotide sequence ID" value="XM_031711903.1"/>
</dbReference>
<reference evidence="7" key="1">
    <citation type="submission" date="2025-08" db="UniProtKB">
        <authorList>
            <consortium name="RefSeq"/>
        </authorList>
    </citation>
    <scope>IDENTIFICATION</scope>
    <source>
        <tissue evidence="7">Tentacle</tissue>
    </source>
</reference>
<dbReference type="InterPro" id="IPR000210">
    <property type="entry name" value="BTB/POZ_dom"/>
</dbReference>
<dbReference type="SUPFAM" id="SSF117281">
    <property type="entry name" value="Kelch motif"/>
    <property type="match status" value="1"/>
</dbReference>
<dbReference type="SMART" id="SM00875">
    <property type="entry name" value="BACK"/>
    <property type="match status" value="1"/>
</dbReference>
<feature type="domain" description="BTB" evidence="5">
    <location>
        <begin position="35"/>
        <end position="102"/>
    </location>
</feature>
<sequence>MEYTDDGVLQYFVDNLHARSLLSRLQELRDRKELCDVTLVVEGRDIVVHRAVLAATSRYFNALFTSPMSEKNMKTVEIKEVDPDATEILINFAYTSKLTITDANVQNLFIASDRLEFKSAKDACIDFIMRQIEVSNCLRILALAERHGLKVLKEAANYCITNHFIEVVETEDFKNLSPSQVVDLLSRDDIQVTNEKQVFNACVTWVHYNIESRRQHMPELLKAVRLAFVPLKYLHEEIAEHPLVSTNVYSQDIVEEAETHHCERAGIRMRNSYAEALYVLGGETAFMKEEKSVERFNTEKSEWETCKAMSEARASFAVVAFQNKLYVIGGYRRGRKLKLMECFDPVDNSWTQLASTTKCQGDMRAAVLGDYIYVAGGSSDRLLTCNYVERYSPATGKWETVSTMHRQRRRFALAVLNSCMYAVGGFDDTTGDLSHVEHYKPDTNSWYEDTEMLSCRYDFGAVALSGFLYAVGGANGRKGSLNTVERYDPLNKQWSQVASLKQCRGGVSVAVHCGKIYVVNGMNEYMSIVNTVECYNEVKNKWTSVANTKTARFSAAAVVFLLSVRVS</sequence>
<dbReference type="OrthoDB" id="6482909at2759"/>
<dbReference type="InterPro" id="IPR011043">
    <property type="entry name" value="Gal_Oxase/kelch_b-propeller"/>
</dbReference>
<dbReference type="InParanoid" id="A0A6P8IN18"/>
<comment type="pathway">
    <text evidence="1">Protein modification; protein ubiquitination.</text>
</comment>
<organism evidence="6 7">
    <name type="scientific">Actinia tenebrosa</name>
    <name type="common">Australian red waratah sea anemone</name>
    <dbReference type="NCBI Taxonomy" id="6105"/>
    <lineage>
        <taxon>Eukaryota</taxon>
        <taxon>Metazoa</taxon>
        <taxon>Cnidaria</taxon>
        <taxon>Anthozoa</taxon>
        <taxon>Hexacorallia</taxon>
        <taxon>Actiniaria</taxon>
        <taxon>Actiniidae</taxon>
        <taxon>Actinia</taxon>
    </lineage>
</organism>
<keyword evidence="6" id="KW-1185">Reference proteome</keyword>
<dbReference type="SUPFAM" id="SSF54695">
    <property type="entry name" value="POZ domain"/>
    <property type="match status" value="1"/>
</dbReference>
<dbReference type="Proteomes" id="UP000515163">
    <property type="component" value="Unplaced"/>
</dbReference>
<keyword evidence="4" id="KW-0833">Ubl conjugation pathway</keyword>
<evidence type="ECO:0000256" key="2">
    <source>
        <dbReference type="ARBA" id="ARBA00022441"/>
    </source>
</evidence>
<keyword evidence="3" id="KW-0677">Repeat</keyword>
<keyword evidence="2" id="KW-0880">Kelch repeat</keyword>
<dbReference type="PANTHER" id="PTHR24412">
    <property type="entry name" value="KELCH PROTEIN"/>
    <property type="match status" value="1"/>
</dbReference>
<dbReference type="KEGG" id="aten:116302571"/>
<dbReference type="Gene3D" id="3.30.710.10">
    <property type="entry name" value="Potassium Channel Kv1.1, Chain A"/>
    <property type="match status" value="1"/>
</dbReference>
<dbReference type="AlphaFoldDB" id="A0A6P8IN18"/>
<evidence type="ECO:0000256" key="3">
    <source>
        <dbReference type="ARBA" id="ARBA00022737"/>
    </source>
</evidence>
<evidence type="ECO:0000313" key="7">
    <source>
        <dbReference type="RefSeq" id="XP_031567763.1"/>
    </source>
</evidence>
<dbReference type="PROSITE" id="PS50097">
    <property type="entry name" value="BTB"/>
    <property type="match status" value="1"/>
</dbReference>
<dbReference type="SUPFAM" id="SSF50965">
    <property type="entry name" value="Galactose oxidase, central domain"/>
    <property type="match status" value="1"/>
</dbReference>
<protein>
    <submittedName>
        <fullName evidence="7">Kelch-like protein 20</fullName>
    </submittedName>
</protein>
<dbReference type="InterPro" id="IPR011705">
    <property type="entry name" value="BACK"/>
</dbReference>
<dbReference type="Pfam" id="PF01344">
    <property type="entry name" value="Kelch_1"/>
    <property type="match status" value="2"/>
</dbReference>
<dbReference type="PANTHER" id="PTHR24412:SF451">
    <property type="entry name" value="KELCH-LIKE PROTEIN 20"/>
    <property type="match status" value="1"/>
</dbReference>
<evidence type="ECO:0000259" key="5">
    <source>
        <dbReference type="PROSITE" id="PS50097"/>
    </source>
</evidence>
<dbReference type="Gene3D" id="2.120.10.80">
    <property type="entry name" value="Kelch-type beta propeller"/>
    <property type="match status" value="2"/>
</dbReference>
<accession>A0A6P8IN18</accession>
<dbReference type="Pfam" id="PF00651">
    <property type="entry name" value="BTB"/>
    <property type="match status" value="1"/>
</dbReference>
<dbReference type="Pfam" id="PF24681">
    <property type="entry name" value="Kelch_KLHDC2_KLHL20_DRC7"/>
    <property type="match status" value="1"/>
</dbReference>
<dbReference type="SMART" id="SM00225">
    <property type="entry name" value="BTB"/>
    <property type="match status" value="1"/>
</dbReference>
<dbReference type="FunFam" id="1.25.40.420:FF:000001">
    <property type="entry name" value="Kelch-like family member 12"/>
    <property type="match status" value="1"/>
</dbReference>